<feature type="domain" description="DUF403" evidence="1">
    <location>
        <begin position="521"/>
        <end position="815"/>
    </location>
</feature>
<keyword evidence="4" id="KW-1185">Reference proteome</keyword>
<dbReference type="InterPro" id="IPR051680">
    <property type="entry name" value="ATP-dep_Glu-Cys_Ligase-2"/>
</dbReference>
<proteinExistence type="predicted"/>
<evidence type="ECO:0000259" key="2">
    <source>
        <dbReference type="Pfam" id="PF14403"/>
    </source>
</evidence>
<dbReference type="Pfam" id="PF14403">
    <property type="entry name" value="CP_ATPgrasp_2"/>
    <property type="match status" value="1"/>
</dbReference>
<evidence type="ECO:0000313" key="4">
    <source>
        <dbReference type="Proteomes" id="UP001484535"/>
    </source>
</evidence>
<organism evidence="3 4">
    <name type="scientific">Aurantiacibacter flavus</name>
    <dbReference type="NCBI Taxonomy" id="3145232"/>
    <lineage>
        <taxon>Bacteria</taxon>
        <taxon>Pseudomonadati</taxon>
        <taxon>Pseudomonadota</taxon>
        <taxon>Alphaproteobacteria</taxon>
        <taxon>Sphingomonadales</taxon>
        <taxon>Erythrobacteraceae</taxon>
        <taxon>Aurantiacibacter</taxon>
    </lineage>
</organism>
<protein>
    <submittedName>
        <fullName evidence="3">Circularly permuted type 2 ATP-grasp protein</fullName>
    </submittedName>
</protein>
<reference evidence="3 4" key="1">
    <citation type="submission" date="2024-05" db="EMBL/GenBank/DDBJ databases">
        <authorList>
            <person name="Park S."/>
        </authorList>
    </citation>
    <scope>NUCLEOTIDE SEQUENCE [LARGE SCALE GENOMIC DNA]</scope>
    <source>
        <strain evidence="3 4">DGU5</strain>
    </source>
</reference>
<accession>A0ABV0CS18</accession>
<name>A0ABV0CS18_9SPHN</name>
<evidence type="ECO:0000259" key="1">
    <source>
        <dbReference type="Pfam" id="PF04168"/>
    </source>
</evidence>
<comment type="caution">
    <text evidence="3">The sequence shown here is derived from an EMBL/GenBank/DDBJ whole genome shotgun (WGS) entry which is preliminary data.</text>
</comment>
<dbReference type="PANTHER" id="PTHR34595">
    <property type="entry name" value="BLR5612 PROTEIN"/>
    <property type="match status" value="1"/>
</dbReference>
<dbReference type="InterPro" id="IPR007296">
    <property type="entry name" value="DUF403"/>
</dbReference>
<dbReference type="PANTHER" id="PTHR34595:SF2">
    <property type="entry name" value="BLR2978 PROTEIN"/>
    <property type="match status" value="1"/>
</dbReference>
<feature type="domain" description="Circularly permuted ATP-grasp type 2" evidence="2">
    <location>
        <begin position="94"/>
        <end position="472"/>
    </location>
</feature>
<dbReference type="InterPro" id="IPR025841">
    <property type="entry name" value="CP_ATPgrasp_2"/>
</dbReference>
<sequence length="831" mass="89705">MAGSGQSAELFGPDPESDPLAYYRAGDQSADVFSSAGPELAECWKQFVAGLSRQGGGKLASLQPYLDRHVGDLGLAFRVAGDEGERPWPLNPLPIFIGAGEWAGIERGLIQRAALLEEVLADIYGPQRLVADGHLPAAVISGSDHFARRTVGVRPPGGHYLHVLGVDLARGPQGEWRVLADRVRLPHGIGYALENRLAIARATGGLLASLGTRRQTAFFEALRQGLAASCYRSDPRIALLTPGRFNQFYPEQALLARHLGFSLVEGRDLTVRDEKVFVRTIAGLKRVDGLWRWITTRDIDPLNFDARSQIGVPGLVDAAADGLVLANWPGVGVVESRAMPAFLPQLAQVLLGEPLALPNAATWWLGGEQERRHVLDHFDELMIAPAFRKPLPGLPEGQPRAGGSLSPDDRAAVLRAIAARPLDFSAQEVVRYSTAPALIDARIEPRAFTIRAFLARDGNGNWTVLPGGFARMSQADHQRSSLMGLGDIATDLCVVDPATRHEVTTTPGMAAPSLRRDQGLLPSQAADNLFWLGRYCERAHQVSRIVRNLVEQIAIAGGGVDAASAITRLANLLRDLGAVPLESRSWQPSRLAGAALASADMRGSAHCSLEAVRQLALLLRDRLSRDAWRIIQRPMPAVPEGDIEAISGVCDRLVERLSALTGLMSDTLVRGAAVQFLDIGRSLERSSIMAQAAGALALDGASHEDLSALVDLVDGQNVYRSRYLVLPARAPVLDMVLLDPSQPRSMAHQMHRLIDRLSALPSLREDGMIEQPLRIARSINARLEGLAAGSIDRAIVQGLLRDLFALSDAIGNRYFLQDHGPQAKITASLLG</sequence>
<gene>
    <name evidence="3" type="ORF">ABDJ38_00565</name>
</gene>
<dbReference type="Pfam" id="PF04168">
    <property type="entry name" value="Alpha-E"/>
    <property type="match status" value="1"/>
</dbReference>
<evidence type="ECO:0000313" key="3">
    <source>
        <dbReference type="EMBL" id="MEN7535663.1"/>
    </source>
</evidence>
<dbReference type="SUPFAM" id="SSF56059">
    <property type="entry name" value="Glutathione synthetase ATP-binding domain-like"/>
    <property type="match status" value="1"/>
</dbReference>
<dbReference type="RefSeq" id="WP_346783126.1">
    <property type="nucleotide sequence ID" value="NZ_JBDLBR010000001.1"/>
</dbReference>
<dbReference type="EMBL" id="JBDLBR010000001">
    <property type="protein sequence ID" value="MEN7535663.1"/>
    <property type="molecule type" value="Genomic_DNA"/>
</dbReference>
<dbReference type="Gene3D" id="3.40.50.11290">
    <property type="match status" value="1"/>
</dbReference>
<dbReference type="Proteomes" id="UP001484535">
    <property type="component" value="Unassembled WGS sequence"/>
</dbReference>